<keyword evidence="2" id="KW-0472">Membrane</keyword>
<dbReference type="Proteomes" id="UP000192434">
    <property type="component" value="Unassembled WGS sequence"/>
</dbReference>
<keyword evidence="2" id="KW-1133">Transmembrane helix</keyword>
<evidence type="ECO:0008006" key="7">
    <source>
        <dbReference type="Google" id="ProtNLM"/>
    </source>
</evidence>
<evidence type="ECO:0000313" key="6">
    <source>
        <dbReference type="Proteomes" id="UP000192434"/>
    </source>
</evidence>
<evidence type="ECO:0000313" key="3">
    <source>
        <dbReference type="EMBL" id="OHU13489.1"/>
    </source>
</evidence>
<evidence type="ECO:0000313" key="4">
    <source>
        <dbReference type="EMBL" id="ORB60420.1"/>
    </source>
</evidence>
<evidence type="ECO:0000256" key="1">
    <source>
        <dbReference type="SAM" id="MobiDB-lite"/>
    </source>
</evidence>
<protein>
    <recommendedName>
        <fullName evidence="7">Holin</fullName>
    </recommendedName>
</protein>
<reference evidence="4 6" key="2">
    <citation type="submission" date="2016-12" db="EMBL/GenBank/DDBJ databases">
        <title>The new phylogeny of genus Mycobacterium.</title>
        <authorList>
            <person name="Tortoli E."/>
            <person name="Trovato A."/>
            <person name="Cirillo D.M."/>
        </authorList>
    </citation>
    <scope>NUCLEOTIDE SEQUENCE [LARGE SCALE GENOMIC DNA]</scope>
    <source>
        <strain evidence="4 6">CCUG 66554</strain>
    </source>
</reference>
<dbReference type="STRING" id="1578165.BKG68_01890"/>
<feature type="compositionally biased region" description="Polar residues" evidence="1">
    <location>
        <begin position="10"/>
        <end position="30"/>
    </location>
</feature>
<dbReference type="Proteomes" id="UP000179621">
    <property type="component" value="Unassembled WGS sequence"/>
</dbReference>
<feature type="transmembrane region" description="Helical" evidence="2">
    <location>
        <begin position="30"/>
        <end position="48"/>
    </location>
</feature>
<name>A0A1X0JCK9_9MYCO</name>
<evidence type="ECO:0000256" key="2">
    <source>
        <dbReference type="SAM" id="Phobius"/>
    </source>
</evidence>
<keyword evidence="5" id="KW-1185">Reference proteome</keyword>
<sequence>MQTYHPEEPTMTTLERQAIRQPSNTPTTKVAASGTAGAISVLLVFVLGKFDVEIPGDVGSAITVLFSVASGYLVRERTVLQQSAPAGTDDD</sequence>
<reference evidence="3 5" key="1">
    <citation type="submission" date="2016-10" db="EMBL/GenBank/DDBJ databases">
        <title>Evaluation of Human, Animal and Environmental Mycobacterium chelonae Isolates by Core Genome Phylogenomic Analysis, Targeted Gene Comparison, and Anti-microbial Susceptibility Patterns: A Tale of Mistaken Identities.</title>
        <authorList>
            <person name="Fogelson S.B."/>
            <person name="Camus A.C."/>
            <person name="Lorenz W."/>
            <person name="Vasireddy R."/>
            <person name="Vasireddy S."/>
            <person name="Smith T."/>
            <person name="Brown-Elliott B.A."/>
            <person name="Wallace R.J.Jr."/>
            <person name="Hasan N.A."/>
            <person name="Reischl U."/>
            <person name="Sanchez S."/>
        </authorList>
    </citation>
    <scope>NUCLEOTIDE SEQUENCE [LARGE SCALE GENOMIC DNA]</scope>
    <source>
        <strain evidence="3 5">8528</strain>
    </source>
</reference>
<proteinExistence type="predicted"/>
<dbReference type="EMBL" id="MLIH01000002">
    <property type="protein sequence ID" value="OHU13489.1"/>
    <property type="molecule type" value="Genomic_DNA"/>
</dbReference>
<gene>
    <name evidence="3" type="ORF">BKG73_01895</name>
    <name evidence="4" type="ORF">BST43_02430</name>
</gene>
<feature type="transmembrane region" description="Helical" evidence="2">
    <location>
        <begin position="54"/>
        <end position="74"/>
    </location>
</feature>
<comment type="caution">
    <text evidence="4">The sequence shown here is derived from an EMBL/GenBank/DDBJ whole genome shotgun (WGS) entry which is preliminary data.</text>
</comment>
<evidence type="ECO:0000313" key="5">
    <source>
        <dbReference type="Proteomes" id="UP000179621"/>
    </source>
</evidence>
<keyword evidence="2" id="KW-0812">Transmembrane</keyword>
<accession>A0A1X0JCK9</accession>
<dbReference type="EMBL" id="MVII01000002">
    <property type="protein sequence ID" value="ORB60420.1"/>
    <property type="molecule type" value="Genomic_DNA"/>
</dbReference>
<feature type="region of interest" description="Disordered" evidence="1">
    <location>
        <begin position="1"/>
        <end position="30"/>
    </location>
</feature>
<dbReference type="AlphaFoldDB" id="A0A1X0JCK9"/>
<organism evidence="4 6">
    <name type="scientific">Mycobacteroides saopaulense</name>
    <dbReference type="NCBI Taxonomy" id="1578165"/>
    <lineage>
        <taxon>Bacteria</taxon>
        <taxon>Bacillati</taxon>
        <taxon>Actinomycetota</taxon>
        <taxon>Actinomycetes</taxon>
        <taxon>Mycobacteriales</taxon>
        <taxon>Mycobacteriaceae</taxon>
        <taxon>Mycobacteroides</taxon>
    </lineage>
</organism>